<comment type="caution">
    <text evidence="5">The sequence shown here is derived from an EMBL/GenBank/DDBJ whole genome shotgun (WGS) entry which is preliminary data.</text>
</comment>
<evidence type="ECO:0000313" key="5">
    <source>
        <dbReference type="EMBL" id="GAA3634408.1"/>
    </source>
</evidence>
<feature type="region of interest" description="Disordered" evidence="3">
    <location>
        <begin position="502"/>
        <end position="522"/>
    </location>
</feature>
<dbReference type="InterPro" id="IPR005814">
    <property type="entry name" value="Aminotrans_3"/>
</dbReference>
<dbReference type="PANTHER" id="PTHR45688">
    <property type="match status" value="1"/>
</dbReference>
<comment type="similarity">
    <text evidence="1">Belongs to the class-III pyridoxal-phosphate-dependent aminotransferase family.</text>
</comment>
<accession>A0ABP7AKG5</accession>
<dbReference type="Gene3D" id="3.90.1200.10">
    <property type="match status" value="1"/>
</dbReference>
<dbReference type="Pfam" id="PF00202">
    <property type="entry name" value="Aminotran_3"/>
    <property type="match status" value="1"/>
</dbReference>
<gene>
    <name evidence="5" type="ORF">GCM10022223_60920</name>
</gene>
<feature type="compositionally biased region" description="Basic and acidic residues" evidence="3">
    <location>
        <begin position="509"/>
        <end position="520"/>
    </location>
</feature>
<keyword evidence="5" id="KW-0808">Transferase</keyword>
<dbReference type="NCBIfam" id="NF004800">
    <property type="entry name" value="PRK06149.1"/>
    <property type="match status" value="1"/>
</dbReference>
<reference evidence="6" key="1">
    <citation type="journal article" date="2019" name="Int. J. Syst. Evol. Microbiol.">
        <title>The Global Catalogue of Microorganisms (GCM) 10K type strain sequencing project: providing services to taxonomists for standard genome sequencing and annotation.</title>
        <authorList>
            <consortium name="The Broad Institute Genomics Platform"/>
            <consortium name="The Broad Institute Genome Sequencing Center for Infectious Disease"/>
            <person name="Wu L."/>
            <person name="Ma J."/>
        </authorList>
    </citation>
    <scope>NUCLEOTIDE SEQUENCE [LARGE SCALE GENOMIC DNA]</scope>
    <source>
        <strain evidence="6">JCM 16902</strain>
    </source>
</reference>
<dbReference type="EMBL" id="BAAAZO010000012">
    <property type="protein sequence ID" value="GAA3634408.1"/>
    <property type="molecule type" value="Genomic_DNA"/>
</dbReference>
<dbReference type="GO" id="GO:0008483">
    <property type="term" value="F:transaminase activity"/>
    <property type="evidence" value="ECO:0007669"/>
    <property type="project" value="UniProtKB-KW"/>
</dbReference>
<evidence type="ECO:0000256" key="2">
    <source>
        <dbReference type="ARBA" id="ARBA00022898"/>
    </source>
</evidence>
<evidence type="ECO:0000256" key="3">
    <source>
        <dbReference type="SAM" id="MobiDB-lite"/>
    </source>
</evidence>
<dbReference type="SUPFAM" id="SSF56112">
    <property type="entry name" value="Protein kinase-like (PK-like)"/>
    <property type="match status" value="1"/>
</dbReference>
<keyword evidence="6" id="KW-1185">Reference proteome</keyword>
<dbReference type="PANTHER" id="PTHR45688:SF13">
    <property type="entry name" value="ALANINE--GLYOXYLATE AMINOTRANSFERASE 2-LIKE"/>
    <property type="match status" value="1"/>
</dbReference>
<evidence type="ECO:0000259" key="4">
    <source>
        <dbReference type="Pfam" id="PF01636"/>
    </source>
</evidence>
<evidence type="ECO:0000313" key="6">
    <source>
        <dbReference type="Proteomes" id="UP001501074"/>
    </source>
</evidence>
<dbReference type="CDD" id="cd00610">
    <property type="entry name" value="OAT_like"/>
    <property type="match status" value="1"/>
</dbReference>
<feature type="domain" description="Aminoglycoside phosphotransferase" evidence="4">
    <location>
        <begin position="76"/>
        <end position="293"/>
    </location>
</feature>
<dbReference type="Proteomes" id="UP001501074">
    <property type="component" value="Unassembled WGS sequence"/>
</dbReference>
<sequence>MWTSDTKLPLGLRHLGSHPSPPAPYPLGDPYLQEASGMSTVFDFFAQPELPVPTLPVAEARELLAATFGMTAELLPLGSQQDQNFLLREPGTARTLGVLKLSNPAFSDAEIDLQTTAARLVAEANPDLRVAAVVEGANGPMDASWTTDGGRLRARVLEYVEGATLGGPRYLSPAAVARLGELAGRVSLALKDLDDAAADRVLQWDLRHARRVIDLLAGSEPDLQVRDDVLAAASTAGRLLAAVENELPLQIGHFDLTDDNVMAPHAPVALPDAIIDFGDVMRSWRVAELAVTISCVLHHDGATPLSVLPAVRAFHTLRPLTPAEADALWPLVVLRGAVLVLSGRQQVRLDADNAYVLEGMESEQRILDLATSVPAEVMAGVIRHELGLPAPERPVWQGDAVVDLSGRVEVLDTSTVSPLFDEGAWPDPTVLDREATRLLDEGADAVVVPFGATVLAGSPTYSSAPPATVTTGVTLWLQEPKTIREQPLSGGPTLLRDHAHFPRASGESVPDHEQNRHPEPLEDGVIPARTRIRVQVVPPGQAPAPFLVEAGYRRGWEATTIDPARALGLVTTTSSIGSDLLQRRERHVAGVQEHYYAEPPQVERGWREHLIDTDGRVYLDMVNNVTSVGHAHPRLVEAAHRQMRLLNTNSRFNYEAVATFAERITATLPDELDTVFFVNSGSEAADLAIRLAMAATGRTDIVAMREAYHGWTYAGDAVSTSVADNPNALATRPSWVHTVEAANSYRGLYRGDDAWRYADEAVAKIREVGHRAAGFMAESYFGNAGGIALPDGYLKAVYQAVREAGGLAIADEVQVGYGRLGHWFWGFEQQDVVPDIVAVAKSAGSGHPVGAVVTTRAIADCYRTGGYFFSSTGGSPVSSVIGTTVLDIIQSEQLQRNALDVGGEMDRQLRELGDTYPIVGAVHGHGLYLGLEFVRDRETLEPATEETAAICDRLLGLGVFMQPTGDHQNVLKIKPPLCLSEQSATYFVDALERVLRTGW</sequence>
<name>A0ABP7AKG5_9ACTN</name>
<evidence type="ECO:0000256" key="1">
    <source>
        <dbReference type="ARBA" id="ARBA00008954"/>
    </source>
</evidence>
<proteinExistence type="inferred from homology"/>
<dbReference type="InterPro" id="IPR015422">
    <property type="entry name" value="PyrdxlP-dep_Trfase_small"/>
</dbReference>
<protein>
    <submittedName>
        <fullName evidence="5">Aminotransferase</fullName>
    </submittedName>
</protein>
<dbReference type="InterPro" id="IPR002575">
    <property type="entry name" value="Aminoglycoside_PTrfase"/>
</dbReference>
<organism evidence="5 6">
    <name type="scientific">Kineosporia mesophila</name>
    <dbReference type="NCBI Taxonomy" id="566012"/>
    <lineage>
        <taxon>Bacteria</taxon>
        <taxon>Bacillati</taxon>
        <taxon>Actinomycetota</taxon>
        <taxon>Actinomycetes</taxon>
        <taxon>Kineosporiales</taxon>
        <taxon>Kineosporiaceae</taxon>
        <taxon>Kineosporia</taxon>
    </lineage>
</organism>
<dbReference type="InterPro" id="IPR015421">
    <property type="entry name" value="PyrdxlP-dep_Trfase_major"/>
</dbReference>
<keyword evidence="2" id="KW-0663">Pyridoxal phosphate</keyword>
<dbReference type="SUPFAM" id="SSF53383">
    <property type="entry name" value="PLP-dependent transferases"/>
    <property type="match status" value="1"/>
</dbReference>
<keyword evidence="5" id="KW-0032">Aminotransferase</keyword>
<dbReference type="InterPro" id="IPR015424">
    <property type="entry name" value="PyrdxlP-dep_Trfase"/>
</dbReference>
<dbReference type="Gene3D" id="3.90.1150.10">
    <property type="entry name" value="Aspartate Aminotransferase, domain 1"/>
    <property type="match status" value="1"/>
</dbReference>
<dbReference type="Gene3D" id="3.40.640.10">
    <property type="entry name" value="Type I PLP-dependent aspartate aminotransferase-like (Major domain)"/>
    <property type="match status" value="1"/>
</dbReference>
<dbReference type="InterPro" id="IPR011009">
    <property type="entry name" value="Kinase-like_dom_sf"/>
</dbReference>
<dbReference type="Pfam" id="PF01636">
    <property type="entry name" value="APH"/>
    <property type="match status" value="1"/>
</dbReference>